<dbReference type="EMBL" id="ABXW01000053">
    <property type="protein sequence ID" value="EEB44992.1"/>
    <property type="molecule type" value="Genomic_DNA"/>
</dbReference>
<dbReference type="InterPro" id="IPR015797">
    <property type="entry name" value="NUDIX_hydrolase-like_dom_sf"/>
</dbReference>
<dbReference type="AlphaFoldDB" id="B6XI29"/>
<accession>B6XI29</accession>
<dbReference type="InterPro" id="IPR000086">
    <property type="entry name" value="NUDIX_hydrolase_dom"/>
</dbReference>
<evidence type="ECO:0000259" key="3">
    <source>
        <dbReference type="PROSITE" id="PS51462"/>
    </source>
</evidence>
<dbReference type="eggNOG" id="COG0494">
    <property type="taxonomic scope" value="Bacteria"/>
</dbReference>
<dbReference type="InterPro" id="IPR020084">
    <property type="entry name" value="NUDIX_hydrolase_CS"/>
</dbReference>
<gene>
    <name evidence="4" type="ORF">PROVALCAL_03017</name>
</gene>
<reference evidence="4 5" key="2">
    <citation type="submission" date="2008-10" db="EMBL/GenBank/DDBJ databases">
        <authorList>
            <person name="Fulton L."/>
            <person name="Clifton S."/>
            <person name="Fulton B."/>
            <person name="Xu J."/>
            <person name="Minx P."/>
            <person name="Pepin K.H."/>
            <person name="Johnson M."/>
            <person name="Bhonagiri V."/>
            <person name="Nash W.E."/>
            <person name="Mardis E.R."/>
            <person name="Wilson R.K."/>
        </authorList>
    </citation>
    <scope>NUCLEOTIDE SEQUENCE [LARGE SCALE GENOMIC DNA]</scope>
    <source>
        <strain evidence="4 5">DSM 30120</strain>
    </source>
</reference>
<dbReference type="GO" id="GO:0016787">
    <property type="term" value="F:hydrolase activity"/>
    <property type="evidence" value="ECO:0007669"/>
    <property type="project" value="UniProtKB-KW"/>
</dbReference>
<dbReference type="CDD" id="cd04690">
    <property type="entry name" value="NUDIX_Hydrolase"/>
    <property type="match status" value="1"/>
</dbReference>
<dbReference type="PROSITE" id="PS51462">
    <property type="entry name" value="NUDIX"/>
    <property type="match status" value="1"/>
</dbReference>
<evidence type="ECO:0000256" key="2">
    <source>
        <dbReference type="ARBA" id="ARBA00022801"/>
    </source>
</evidence>
<feature type="domain" description="Nudix hydrolase" evidence="3">
    <location>
        <begin position="13"/>
        <end position="146"/>
    </location>
</feature>
<organism evidence="4 5">
    <name type="scientific">Providencia alcalifaciens DSM 30120</name>
    <dbReference type="NCBI Taxonomy" id="520999"/>
    <lineage>
        <taxon>Bacteria</taxon>
        <taxon>Pseudomonadati</taxon>
        <taxon>Pseudomonadota</taxon>
        <taxon>Gammaproteobacteria</taxon>
        <taxon>Enterobacterales</taxon>
        <taxon>Morganellaceae</taxon>
        <taxon>Providencia</taxon>
    </lineage>
</organism>
<name>B6XI29_9GAMM</name>
<dbReference type="SUPFAM" id="SSF55811">
    <property type="entry name" value="Nudix"/>
    <property type="match status" value="1"/>
</dbReference>
<protein>
    <submittedName>
        <fullName evidence="4">Hydrolase, NUDIX family</fullName>
    </submittedName>
</protein>
<dbReference type="Gene3D" id="3.90.79.10">
    <property type="entry name" value="Nucleoside Triphosphate Pyrophosphohydrolase"/>
    <property type="match status" value="1"/>
</dbReference>
<dbReference type="Pfam" id="PF00293">
    <property type="entry name" value="NUDIX"/>
    <property type="match status" value="1"/>
</dbReference>
<comment type="caution">
    <text evidence="4">The sequence shown here is derived from an EMBL/GenBank/DDBJ whole genome shotgun (WGS) entry which is preliminary data.</text>
</comment>
<evidence type="ECO:0000313" key="4">
    <source>
        <dbReference type="EMBL" id="EEB44992.1"/>
    </source>
</evidence>
<dbReference type="PANTHER" id="PTHR43046:SF2">
    <property type="entry name" value="8-OXO-DGTP DIPHOSPHATASE-RELATED"/>
    <property type="match status" value="1"/>
</dbReference>
<dbReference type="Proteomes" id="UP000003729">
    <property type="component" value="Unassembled WGS sequence"/>
</dbReference>
<dbReference type="PROSITE" id="PS00893">
    <property type="entry name" value="NUDIX_BOX"/>
    <property type="match status" value="1"/>
</dbReference>
<sequence length="151" mass="16752">MKQVVLRLLFTALKGNIMSTKIIDKLGLITVQNGKVAMVRSHNKTLFYIPGGKREHGETDQQALSREVDEELTLTLHPDSIQFYGEFVGLADGKQNGTQVCIRCYQANYDGTPQPAAEIAELAWLDSTDADRCSTTAIEILKQLKADNLIQ</sequence>
<proteinExistence type="predicted"/>
<keyword evidence="2 4" id="KW-0378">Hydrolase</keyword>
<evidence type="ECO:0000256" key="1">
    <source>
        <dbReference type="ARBA" id="ARBA00001946"/>
    </source>
</evidence>
<dbReference type="PANTHER" id="PTHR43046">
    <property type="entry name" value="GDP-MANNOSE MANNOSYL HYDROLASE"/>
    <property type="match status" value="1"/>
</dbReference>
<reference evidence="4 5" key="1">
    <citation type="submission" date="2008-10" db="EMBL/GenBank/DDBJ databases">
        <title>Draft genome sequence of Providencia alcalifaciens (DSM 30120).</title>
        <authorList>
            <person name="Sudarsanam P."/>
            <person name="Ley R."/>
            <person name="Guruge J."/>
            <person name="Turnbaugh P.J."/>
            <person name="Mahowald M."/>
            <person name="Liep D."/>
            <person name="Gordon J."/>
        </authorList>
    </citation>
    <scope>NUCLEOTIDE SEQUENCE [LARGE SCALE GENOMIC DNA]</scope>
    <source>
        <strain evidence="4 5">DSM 30120</strain>
    </source>
</reference>
<evidence type="ECO:0000313" key="5">
    <source>
        <dbReference type="Proteomes" id="UP000003729"/>
    </source>
</evidence>
<comment type="cofactor">
    <cofactor evidence="1">
        <name>Mg(2+)</name>
        <dbReference type="ChEBI" id="CHEBI:18420"/>
    </cofactor>
</comment>